<feature type="transmembrane region" description="Helical" evidence="1">
    <location>
        <begin position="102"/>
        <end position="120"/>
    </location>
</feature>
<feature type="transmembrane region" description="Helical" evidence="1">
    <location>
        <begin position="140"/>
        <end position="169"/>
    </location>
</feature>
<keyword evidence="3" id="KW-1185">Reference proteome</keyword>
<accession>A0A251X0B6</accession>
<feature type="transmembrane region" description="Helical" evidence="1">
    <location>
        <begin position="181"/>
        <end position="198"/>
    </location>
</feature>
<dbReference type="Proteomes" id="UP000194664">
    <property type="component" value="Unassembled WGS sequence"/>
</dbReference>
<keyword evidence="1" id="KW-0472">Membrane</keyword>
<proteinExistence type="predicted"/>
<gene>
    <name evidence="2" type="ORF">BVC71_08310</name>
</gene>
<evidence type="ECO:0000313" key="2">
    <source>
        <dbReference type="EMBL" id="OUD09818.1"/>
    </source>
</evidence>
<organism evidence="2 3">
    <name type="scientific">Marivivens niveibacter</name>
    <dbReference type="NCBI Taxonomy" id="1930667"/>
    <lineage>
        <taxon>Bacteria</taxon>
        <taxon>Pseudomonadati</taxon>
        <taxon>Pseudomonadota</taxon>
        <taxon>Alphaproteobacteria</taxon>
        <taxon>Rhodobacterales</taxon>
        <taxon>Paracoccaceae</taxon>
        <taxon>Marivivens group</taxon>
        <taxon>Marivivens</taxon>
    </lineage>
</organism>
<comment type="caution">
    <text evidence="2">The sequence shown here is derived from an EMBL/GenBank/DDBJ whole genome shotgun (WGS) entry which is preliminary data.</text>
</comment>
<evidence type="ECO:0000256" key="1">
    <source>
        <dbReference type="SAM" id="Phobius"/>
    </source>
</evidence>
<feature type="transmembrane region" description="Helical" evidence="1">
    <location>
        <begin position="47"/>
        <end position="65"/>
    </location>
</feature>
<dbReference type="EMBL" id="MSPP01000002">
    <property type="protein sequence ID" value="OUD09818.1"/>
    <property type="molecule type" value="Genomic_DNA"/>
</dbReference>
<dbReference type="AlphaFoldDB" id="A0A251X0B6"/>
<dbReference type="RefSeq" id="WP_086451156.1">
    <property type="nucleotide sequence ID" value="NZ_MSPP01000002.1"/>
</dbReference>
<feature type="transmembrane region" description="Helical" evidence="1">
    <location>
        <begin position="71"/>
        <end position="90"/>
    </location>
</feature>
<sequence length="205" mass="23074">MDNELLALIRERMDLYHEVIWPLPLVFTALGLIALIASLLDMYRISYYIAATSWLMVGIVFFGLFFGSYHYMAYVNLLIFTAQAIIMAISKPEYSGNTARRISGSLMMVFGLVGYVILGLEQGRQINELAYFGTNPFPTIMFSLGLSLVVPARFVWVIPLALALFYGALSFRIYMPFGRPLAYASLAVVILMMIDLFAPKKHTPD</sequence>
<reference evidence="2 3" key="1">
    <citation type="submission" date="2016-12" db="EMBL/GenBank/DDBJ databases">
        <title>The draft genome sequence of HSLHS2.</title>
        <authorList>
            <person name="Hu D."/>
            <person name="Wang L."/>
            <person name="Shao Z."/>
        </authorList>
    </citation>
    <scope>NUCLEOTIDE SEQUENCE [LARGE SCALE GENOMIC DNA]</scope>
    <source>
        <strain evidence="2">MCCC 1A06712</strain>
    </source>
</reference>
<name>A0A251X0B6_9RHOB</name>
<keyword evidence="1" id="KW-1133">Transmembrane helix</keyword>
<feature type="transmembrane region" description="Helical" evidence="1">
    <location>
        <begin position="20"/>
        <end position="40"/>
    </location>
</feature>
<protein>
    <submittedName>
        <fullName evidence="2">Uncharacterized protein</fullName>
    </submittedName>
</protein>
<keyword evidence="1" id="KW-0812">Transmembrane</keyword>
<evidence type="ECO:0000313" key="3">
    <source>
        <dbReference type="Proteomes" id="UP000194664"/>
    </source>
</evidence>